<dbReference type="KEGG" id="vg:63026858"/>
<proteinExistence type="predicted"/>
<feature type="transmembrane region" description="Helical" evidence="1">
    <location>
        <begin position="142"/>
        <end position="159"/>
    </location>
</feature>
<name>A0A649VV55_9CAUD</name>
<feature type="transmembrane region" description="Helical" evidence="1">
    <location>
        <begin position="119"/>
        <end position="136"/>
    </location>
</feature>
<gene>
    <name evidence="2" type="primary">3</name>
    <name evidence="2" type="ORF">SEA_EMOORE_3</name>
</gene>
<evidence type="ECO:0000313" key="2">
    <source>
        <dbReference type="EMBL" id="QGJ95789.1"/>
    </source>
</evidence>
<dbReference type="Proteomes" id="UP000425480">
    <property type="component" value="Segment"/>
</dbReference>
<dbReference type="RefSeq" id="YP_010002309.1">
    <property type="nucleotide sequence ID" value="NC_053243.1"/>
</dbReference>
<evidence type="ECO:0000313" key="3">
    <source>
        <dbReference type="Proteomes" id="UP000425480"/>
    </source>
</evidence>
<keyword evidence="1" id="KW-0472">Membrane</keyword>
<keyword evidence="1" id="KW-0812">Transmembrane</keyword>
<dbReference type="EMBL" id="MN586047">
    <property type="protein sequence ID" value="QGJ95789.1"/>
    <property type="molecule type" value="Genomic_DNA"/>
</dbReference>
<protein>
    <submittedName>
        <fullName evidence="2">Uncharacterized protein</fullName>
    </submittedName>
</protein>
<organism evidence="2 3">
    <name type="scientific">Gordonia phage EMoore</name>
    <dbReference type="NCBI Taxonomy" id="2656534"/>
    <lineage>
        <taxon>Viruses</taxon>
        <taxon>Duplodnaviria</taxon>
        <taxon>Heunggongvirae</taxon>
        <taxon>Uroviricota</taxon>
        <taxon>Caudoviricetes</taxon>
        <taxon>Stackebrandtviridae</taxon>
        <taxon>Schenleyvirinae</taxon>
        <taxon>Leonardvirus</taxon>
        <taxon>Leonardvirus emoore</taxon>
    </lineage>
</organism>
<keyword evidence="3" id="KW-1185">Reference proteome</keyword>
<sequence>MLHVPHYDGDVPQLPPQFDMRTFCEQLVIRAQQSRQTVTARLIDHHGALVHVTARCDGSYAVQNLNPPNPWPTADPEPFVDWGSSSVPAARPDPFTRMFRALARFLGAVPGAFRDHRSAAVAATLVGVWVLVVTIADNPAVTAIMSALLGLVAGYLTTWPRVQSRRQRRAAERAAIAERADRQHQLYMQDPEAYLRRIERGETL</sequence>
<evidence type="ECO:0000256" key="1">
    <source>
        <dbReference type="SAM" id="Phobius"/>
    </source>
</evidence>
<keyword evidence="1" id="KW-1133">Transmembrane helix</keyword>
<dbReference type="GeneID" id="63026858"/>
<accession>A0A649VV55</accession>
<reference evidence="2 3" key="1">
    <citation type="submission" date="2019-10" db="EMBL/GenBank/DDBJ databases">
        <authorList>
            <person name="Case Z.W."/>
            <person name="Garlena R.A."/>
            <person name="Russell D.A."/>
            <person name="Pope W.H."/>
            <person name="Jacobs-Sera D."/>
            <person name="Hatfull G.F."/>
        </authorList>
    </citation>
    <scope>NUCLEOTIDE SEQUENCE [LARGE SCALE GENOMIC DNA]</scope>
</reference>